<dbReference type="OrthoDB" id="5638018at2"/>
<proteinExistence type="predicted"/>
<dbReference type="AlphaFoldDB" id="A0A5C6W6E5"/>
<keyword evidence="1" id="KW-0472">Membrane</keyword>
<gene>
    <name evidence="3" type="ORF">FS935_01540</name>
</gene>
<dbReference type="CDD" id="cd04301">
    <property type="entry name" value="NAT_SF"/>
    <property type="match status" value="1"/>
</dbReference>
<feature type="domain" description="N-acetyltransferase" evidence="2">
    <location>
        <begin position="2"/>
        <end position="140"/>
    </location>
</feature>
<evidence type="ECO:0000259" key="2">
    <source>
        <dbReference type="PROSITE" id="PS51186"/>
    </source>
</evidence>
<keyword evidence="1" id="KW-0812">Transmembrane</keyword>
<sequence>MKNVTKAQIDDLEKLVNIDRAVIGDDRRRDYIKDAIEAETCIVVKEEEQIVGFLLYDTSFFGCSFISLIIVLPNKRLKGYASSMIEYMVSHSPTKKVFSSTNQSNVKMQKVFIKNGFIQSGKIENLDEGDPEIIYYKISL</sequence>
<protein>
    <submittedName>
        <fullName evidence="3">GNAT family N-acetyltransferase</fullName>
    </submittedName>
</protein>
<dbReference type="RefSeq" id="WP_146945765.1">
    <property type="nucleotide sequence ID" value="NZ_VOQF01000001.1"/>
</dbReference>
<dbReference type="SUPFAM" id="SSF55729">
    <property type="entry name" value="Acyl-CoA N-acyltransferases (Nat)"/>
    <property type="match status" value="1"/>
</dbReference>
<evidence type="ECO:0000313" key="4">
    <source>
        <dbReference type="Proteomes" id="UP000321363"/>
    </source>
</evidence>
<feature type="transmembrane region" description="Helical" evidence="1">
    <location>
        <begin position="53"/>
        <end position="72"/>
    </location>
</feature>
<accession>A0A5C6W6E5</accession>
<comment type="caution">
    <text evidence="3">The sequence shown here is derived from an EMBL/GenBank/DDBJ whole genome shotgun (WGS) entry which is preliminary data.</text>
</comment>
<dbReference type="InterPro" id="IPR000182">
    <property type="entry name" value="GNAT_dom"/>
</dbReference>
<dbReference type="PROSITE" id="PS51186">
    <property type="entry name" value="GNAT"/>
    <property type="match status" value="1"/>
</dbReference>
<dbReference type="Gene3D" id="3.40.630.30">
    <property type="match status" value="1"/>
</dbReference>
<evidence type="ECO:0000256" key="1">
    <source>
        <dbReference type="SAM" id="Phobius"/>
    </source>
</evidence>
<name>A0A5C6W6E5_9BACI</name>
<evidence type="ECO:0000313" key="3">
    <source>
        <dbReference type="EMBL" id="TXC92903.1"/>
    </source>
</evidence>
<keyword evidence="4" id="KW-1185">Reference proteome</keyword>
<dbReference type="GO" id="GO:0016747">
    <property type="term" value="F:acyltransferase activity, transferring groups other than amino-acyl groups"/>
    <property type="evidence" value="ECO:0007669"/>
    <property type="project" value="InterPro"/>
</dbReference>
<dbReference type="Proteomes" id="UP000321363">
    <property type="component" value="Unassembled WGS sequence"/>
</dbReference>
<keyword evidence="3" id="KW-0808">Transferase</keyword>
<dbReference type="EMBL" id="VOQF01000001">
    <property type="protein sequence ID" value="TXC92903.1"/>
    <property type="molecule type" value="Genomic_DNA"/>
</dbReference>
<keyword evidence="1" id="KW-1133">Transmembrane helix</keyword>
<dbReference type="InterPro" id="IPR016181">
    <property type="entry name" value="Acyl_CoA_acyltransferase"/>
</dbReference>
<reference evidence="3 4" key="1">
    <citation type="journal article" date="2005" name="Int. J. Syst. Evol. Microbiol.">
        <title>Bacillus litoralis sp. nov., isolated from a tidal flat of the Yellow Sea in Korea.</title>
        <authorList>
            <person name="Yoon J.H."/>
            <person name="Oh T.K."/>
        </authorList>
    </citation>
    <scope>NUCLEOTIDE SEQUENCE [LARGE SCALE GENOMIC DNA]</scope>
    <source>
        <strain evidence="3 4">SW-211</strain>
    </source>
</reference>
<dbReference type="Pfam" id="PF00583">
    <property type="entry name" value="Acetyltransf_1"/>
    <property type="match status" value="1"/>
</dbReference>
<organism evidence="3 4">
    <name type="scientific">Metabacillus litoralis</name>
    <dbReference type="NCBI Taxonomy" id="152268"/>
    <lineage>
        <taxon>Bacteria</taxon>
        <taxon>Bacillati</taxon>
        <taxon>Bacillota</taxon>
        <taxon>Bacilli</taxon>
        <taxon>Bacillales</taxon>
        <taxon>Bacillaceae</taxon>
        <taxon>Metabacillus</taxon>
    </lineage>
</organism>